<dbReference type="PANTHER" id="PTHR12835">
    <property type="entry name" value="BIOTIN PROTEIN LIGASE"/>
    <property type="match status" value="1"/>
</dbReference>
<gene>
    <name evidence="3" type="ORF">NCR95_00825</name>
</gene>
<dbReference type="InterPro" id="IPR004408">
    <property type="entry name" value="Biotin_CoA_COase_ligase"/>
</dbReference>
<sequence>MKILTFESLPSTHLFLSEKIKTGELKAPILVVAHQQNSGIGSRGNVWSAVKEGLYFSFAITEGELPNDLAIESVSIYFGYLFKEVLAELGSQVFLKWPNDLYLGEKKIGGILCTKISQNILVGIGLNLVVEDSAFGALDISVSKEQILFLFIEKIKIYTWKQIFSKYKLEFSRNFYYNFHYQGEQISLKDAKLLEDGSILLKGRRIYSLR</sequence>
<comment type="caution">
    <text evidence="3">The sequence shown here is derived from an EMBL/GenBank/DDBJ whole genome shotgun (WGS) entry which is preliminary data.</text>
</comment>
<dbReference type="InterPro" id="IPR045864">
    <property type="entry name" value="aa-tRNA-synth_II/BPL/LPL"/>
</dbReference>
<keyword evidence="1 3" id="KW-0436">Ligase</keyword>
<feature type="domain" description="BPL/LPL catalytic" evidence="2">
    <location>
        <begin position="1"/>
        <end position="179"/>
    </location>
</feature>
<dbReference type="GO" id="GO:0004077">
    <property type="term" value="F:biotin--[biotin carboxyl-carrier protein] ligase activity"/>
    <property type="evidence" value="ECO:0007669"/>
    <property type="project" value="UniProtKB-EC"/>
</dbReference>
<proteinExistence type="predicted"/>
<dbReference type="Proteomes" id="UP001057522">
    <property type="component" value="Unassembled WGS sequence"/>
</dbReference>
<dbReference type="EC" id="6.3.4.15" evidence="3"/>
<keyword evidence="4" id="KW-1185">Reference proteome</keyword>
<reference evidence="3" key="1">
    <citation type="submission" date="2022-06" db="EMBL/GenBank/DDBJ databases">
        <title>Helicobacter colisuis sp. nov.</title>
        <authorList>
            <person name="Papic B."/>
            <person name="Gruntar I."/>
        </authorList>
    </citation>
    <scope>NUCLEOTIDE SEQUENCE</scope>
    <source>
        <strain evidence="3">11154-15</strain>
    </source>
</reference>
<dbReference type="PANTHER" id="PTHR12835:SF5">
    <property type="entry name" value="BIOTIN--PROTEIN LIGASE"/>
    <property type="match status" value="1"/>
</dbReference>
<evidence type="ECO:0000313" key="4">
    <source>
        <dbReference type="Proteomes" id="UP001057522"/>
    </source>
</evidence>
<dbReference type="NCBIfam" id="TIGR00121">
    <property type="entry name" value="birA_ligase"/>
    <property type="match status" value="1"/>
</dbReference>
<dbReference type="InterPro" id="IPR004143">
    <property type="entry name" value="BPL_LPL_catalytic"/>
</dbReference>
<organism evidence="3 4">
    <name type="scientific">Helicobacter colisuis</name>
    <dbReference type="NCBI Taxonomy" id="2949739"/>
    <lineage>
        <taxon>Bacteria</taxon>
        <taxon>Pseudomonadati</taxon>
        <taxon>Campylobacterota</taxon>
        <taxon>Epsilonproteobacteria</taxon>
        <taxon>Campylobacterales</taxon>
        <taxon>Helicobacteraceae</taxon>
        <taxon>Helicobacter</taxon>
    </lineage>
</organism>
<dbReference type="Gene3D" id="3.30.930.10">
    <property type="entry name" value="Bira Bifunctional Protein, Domain 2"/>
    <property type="match status" value="1"/>
</dbReference>
<evidence type="ECO:0000259" key="2">
    <source>
        <dbReference type="PROSITE" id="PS51733"/>
    </source>
</evidence>
<dbReference type="PROSITE" id="PS51733">
    <property type="entry name" value="BPL_LPL_CATALYTIC"/>
    <property type="match status" value="1"/>
</dbReference>
<dbReference type="NCBIfam" id="NF006294">
    <property type="entry name" value="PRK08477.1"/>
    <property type="match status" value="1"/>
</dbReference>
<accession>A0ABT0TTF1</accession>
<evidence type="ECO:0000313" key="3">
    <source>
        <dbReference type="EMBL" id="MCL9818728.1"/>
    </source>
</evidence>
<dbReference type="RefSeq" id="WP_242099371.1">
    <property type="nucleotide sequence ID" value="NZ_JAMOKV010000001.1"/>
</dbReference>
<name>A0ABT0TTF1_9HELI</name>
<dbReference type="Pfam" id="PF03099">
    <property type="entry name" value="BPL_LplA_LipB"/>
    <property type="match status" value="1"/>
</dbReference>
<evidence type="ECO:0000256" key="1">
    <source>
        <dbReference type="ARBA" id="ARBA00022598"/>
    </source>
</evidence>
<dbReference type="EMBL" id="JAMOKX010000001">
    <property type="protein sequence ID" value="MCL9818728.1"/>
    <property type="molecule type" value="Genomic_DNA"/>
</dbReference>
<protein>
    <submittedName>
        <fullName evidence="3">Biotin--[acetyl-CoA-carboxylase] ligase</fullName>
        <ecNumber evidence="3">6.3.4.15</ecNumber>
    </submittedName>
</protein>
<dbReference type="SUPFAM" id="SSF55681">
    <property type="entry name" value="Class II aaRS and biotin synthetases"/>
    <property type="match status" value="1"/>
</dbReference>